<dbReference type="EMBL" id="JBJUIK010000015">
    <property type="protein sequence ID" value="KAL3502739.1"/>
    <property type="molecule type" value="Genomic_DNA"/>
</dbReference>
<dbReference type="GO" id="GO:0008270">
    <property type="term" value="F:zinc ion binding"/>
    <property type="evidence" value="ECO:0007669"/>
    <property type="project" value="UniProtKB-KW"/>
</dbReference>
<proteinExistence type="predicted"/>
<feature type="domain" description="Zinc finger RING-type eukaryotic" evidence="4">
    <location>
        <begin position="57"/>
        <end position="84"/>
    </location>
</feature>
<reference evidence="5 6" key="1">
    <citation type="submission" date="2024-11" db="EMBL/GenBank/DDBJ databases">
        <title>A near-complete genome assembly of Cinchona calisaya.</title>
        <authorList>
            <person name="Lian D.C."/>
            <person name="Zhao X.W."/>
            <person name="Wei L."/>
        </authorList>
    </citation>
    <scope>NUCLEOTIDE SEQUENCE [LARGE SCALE GENOMIC DNA]</scope>
    <source>
        <tissue evidence="5">Nenye</tissue>
    </source>
</reference>
<evidence type="ECO:0000256" key="2">
    <source>
        <dbReference type="ARBA" id="ARBA00022771"/>
    </source>
</evidence>
<comment type="caution">
    <text evidence="5">The sequence shown here is derived from an EMBL/GenBank/DDBJ whole genome shotgun (WGS) entry which is preliminary data.</text>
</comment>
<evidence type="ECO:0000313" key="5">
    <source>
        <dbReference type="EMBL" id="KAL3502739.1"/>
    </source>
</evidence>
<organism evidence="5 6">
    <name type="scientific">Cinchona calisaya</name>
    <dbReference type="NCBI Taxonomy" id="153742"/>
    <lineage>
        <taxon>Eukaryota</taxon>
        <taxon>Viridiplantae</taxon>
        <taxon>Streptophyta</taxon>
        <taxon>Embryophyta</taxon>
        <taxon>Tracheophyta</taxon>
        <taxon>Spermatophyta</taxon>
        <taxon>Magnoliopsida</taxon>
        <taxon>eudicotyledons</taxon>
        <taxon>Gunneridae</taxon>
        <taxon>Pentapetalae</taxon>
        <taxon>asterids</taxon>
        <taxon>lamiids</taxon>
        <taxon>Gentianales</taxon>
        <taxon>Rubiaceae</taxon>
        <taxon>Cinchonoideae</taxon>
        <taxon>Cinchoneae</taxon>
        <taxon>Cinchona</taxon>
    </lineage>
</organism>
<dbReference type="Proteomes" id="UP001630127">
    <property type="component" value="Unassembled WGS sequence"/>
</dbReference>
<evidence type="ECO:0000256" key="3">
    <source>
        <dbReference type="ARBA" id="ARBA00022833"/>
    </source>
</evidence>
<keyword evidence="1" id="KW-0479">Metal-binding</keyword>
<name>A0ABD2Y5E7_9GENT</name>
<evidence type="ECO:0000256" key="1">
    <source>
        <dbReference type="ARBA" id="ARBA00022723"/>
    </source>
</evidence>
<dbReference type="SUPFAM" id="SSF57850">
    <property type="entry name" value="RING/U-box"/>
    <property type="match status" value="1"/>
</dbReference>
<dbReference type="InterPro" id="IPR017907">
    <property type="entry name" value="Znf_RING_CS"/>
</dbReference>
<dbReference type="AlphaFoldDB" id="A0ABD2Y5E7"/>
<accession>A0ABD2Y5E7</accession>
<sequence length="115" mass="12969">MLVLLFQLHHCYDHPIFVISQGDTQRSCDLLKPPRRTLKGGDGVVEVLWKGGVGKFPICLEAFDDTGLATCAHGLCRECLLANWRSLTPRFCSVSRMMSMKQEHELVSAPTQNYF</sequence>
<dbReference type="PROSITE" id="PS00518">
    <property type="entry name" value="ZF_RING_1"/>
    <property type="match status" value="1"/>
</dbReference>
<dbReference type="InterPro" id="IPR013083">
    <property type="entry name" value="Znf_RING/FYVE/PHD"/>
</dbReference>
<keyword evidence="2" id="KW-0863">Zinc-finger</keyword>
<gene>
    <name evidence="5" type="ORF">ACH5RR_037188</name>
</gene>
<evidence type="ECO:0000313" key="6">
    <source>
        <dbReference type="Proteomes" id="UP001630127"/>
    </source>
</evidence>
<keyword evidence="6" id="KW-1185">Reference proteome</keyword>
<dbReference type="Gene3D" id="3.30.40.10">
    <property type="entry name" value="Zinc/RING finger domain, C3HC4 (zinc finger)"/>
    <property type="match status" value="1"/>
</dbReference>
<keyword evidence="3" id="KW-0862">Zinc</keyword>
<protein>
    <recommendedName>
        <fullName evidence="4">Zinc finger RING-type eukaryotic domain-containing protein</fullName>
    </recommendedName>
</protein>
<dbReference type="InterPro" id="IPR027370">
    <property type="entry name" value="Znf-RING_euk"/>
</dbReference>
<evidence type="ECO:0000259" key="4">
    <source>
        <dbReference type="Pfam" id="PF13445"/>
    </source>
</evidence>
<dbReference type="Pfam" id="PF13445">
    <property type="entry name" value="zf-RING_UBOX"/>
    <property type="match status" value="1"/>
</dbReference>